<dbReference type="Proteomes" id="UP000823775">
    <property type="component" value="Unassembled WGS sequence"/>
</dbReference>
<keyword evidence="2" id="KW-1185">Reference proteome</keyword>
<sequence length="88" mass="9994">MDSRYTRDILLIVKCYVIHKYPRSKLKTTGILKLSPGAVESKTKEATLLLSCYRHHSRQKISKDSMSFHNLLGKTVTDKLSIASLLTD</sequence>
<reference evidence="1 2" key="1">
    <citation type="journal article" date="2021" name="BMC Genomics">
        <title>Datura genome reveals duplications of psychoactive alkaloid biosynthetic genes and high mutation rate following tissue culture.</title>
        <authorList>
            <person name="Rajewski A."/>
            <person name="Carter-House D."/>
            <person name="Stajich J."/>
            <person name="Litt A."/>
        </authorList>
    </citation>
    <scope>NUCLEOTIDE SEQUENCE [LARGE SCALE GENOMIC DNA]</scope>
    <source>
        <strain evidence="1">AR-01</strain>
    </source>
</reference>
<comment type="caution">
    <text evidence="1">The sequence shown here is derived from an EMBL/GenBank/DDBJ whole genome shotgun (WGS) entry which is preliminary data.</text>
</comment>
<organism evidence="1 2">
    <name type="scientific">Datura stramonium</name>
    <name type="common">Jimsonweed</name>
    <name type="synonym">Common thornapple</name>
    <dbReference type="NCBI Taxonomy" id="4076"/>
    <lineage>
        <taxon>Eukaryota</taxon>
        <taxon>Viridiplantae</taxon>
        <taxon>Streptophyta</taxon>
        <taxon>Embryophyta</taxon>
        <taxon>Tracheophyta</taxon>
        <taxon>Spermatophyta</taxon>
        <taxon>Magnoliopsida</taxon>
        <taxon>eudicotyledons</taxon>
        <taxon>Gunneridae</taxon>
        <taxon>Pentapetalae</taxon>
        <taxon>asterids</taxon>
        <taxon>lamiids</taxon>
        <taxon>Solanales</taxon>
        <taxon>Solanaceae</taxon>
        <taxon>Solanoideae</taxon>
        <taxon>Datureae</taxon>
        <taxon>Datura</taxon>
    </lineage>
</organism>
<gene>
    <name evidence="1" type="ORF">HAX54_033542</name>
</gene>
<accession>A0ABS8SDF6</accession>
<evidence type="ECO:0000313" key="2">
    <source>
        <dbReference type="Proteomes" id="UP000823775"/>
    </source>
</evidence>
<proteinExistence type="predicted"/>
<evidence type="ECO:0000313" key="1">
    <source>
        <dbReference type="EMBL" id="MCD7456892.1"/>
    </source>
</evidence>
<protein>
    <submittedName>
        <fullName evidence="1">Uncharacterized protein</fullName>
    </submittedName>
</protein>
<name>A0ABS8SDF6_DATST</name>
<dbReference type="EMBL" id="JACEIK010000430">
    <property type="protein sequence ID" value="MCD7456892.1"/>
    <property type="molecule type" value="Genomic_DNA"/>
</dbReference>